<evidence type="ECO:0000313" key="2">
    <source>
        <dbReference type="EMBL" id="TFD59058.1"/>
    </source>
</evidence>
<evidence type="ECO:0000256" key="1">
    <source>
        <dbReference type="SAM" id="Phobius"/>
    </source>
</evidence>
<dbReference type="OrthoDB" id="5121091at2"/>
<protein>
    <submittedName>
        <fullName evidence="2">Uncharacterized protein</fullName>
    </submittedName>
</protein>
<feature type="transmembrane region" description="Helical" evidence="1">
    <location>
        <begin position="138"/>
        <end position="158"/>
    </location>
</feature>
<name>A0A4R9AEL3_9MICO</name>
<feature type="transmembrane region" description="Helical" evidence="1">
    <location>
        <begin position="213"/>
        <end position="239"/>
    </location>
</feature>
<evidence type="ECO:0000313" key="3">
    <source>
        <dbReference type="Proteomes" id="UP000298170"/>
    </source>
</evidence>
<feature type="transmembrane region" description="Helical" evidence="1">
    <location>
        <begin position="86"/>
        <end position="106"/>
    </location>
</feature>
<dbReference type="AlphaFoldDB" id="A0A4R9AEL3"/>
<keyword evidence="1" id="KW-0472">Membrane</keyword>
<keyword evidence="1" id="KW-0812">Transmembrane</keyword>
<proteinExistence type="predicted"/>
<feature type="transmembrane region" description="Helical" evidence="1">
    <location>
        <begin position="12"/>
        <end position="31"/>
    </location>
</feature>
<sequence length="425" mass="43664">MTSQKSAVLRARSAFGVLIAGLIVTLLWPIVTATFVLGAWDPEETCARVQSSGDRVRYDFFPPRMLCSAGPDAWVSATAEGVTTGLSIVLVLGIASMVVGVIAGVWSVPRLAPAASGVNFAYLAGRLPSLRVRRLRRLCGLLAVASVLSPAWMLYLGLGVGQGGSGAADPYTQIPIYVGQLLVAAAISLLALAAGIGGWVLRARERSGGADAASVAVAGLVAAVVLLGLTLALGVGTIAKVVSVGERIAPSATDSAPMTVPPSSGEVELVLPPAAPPIARPTEPSTALSAAELEQQFAAFVTQTTARFGPAFAEPERQGAIPGAALDLVVAAAPYAFDCLGTGIGYGMELTFSGADTDDWDVNFDAAAAAYLRITTGWTTDGHPSAPENTEFYAYADEPSVVSQLRARHVGSTVRVGMQSLCVAK</sequence>
<keyword evidence="3" id="KW-1185">Reference proteome</keyword>
<organism evidence="2 3">
    <name type="scientific">Cryobacterium suzukii</name>
    <dbReference type="NCBI Taxonomy" id="1259198"/>
    <lineage>
        <taxon>Bacteria</taxon>
        <taxon>Bacillati</taxon>
        <taxon>Actinomycetota</taxon>
        <taxon>Actinomycetes</taxon>
        <taxon>Micrococcales</taxon>
        <taxon>Microbacteriaceae</taxon>
        <taxon>Cryobacterium</taxon>
    </lineage>
</organism>
<dbReference type="EMBL" id="SOHJ01000011">
    <property type="protein sequence ID" value="TFD59058.1"/>
    <property type="molecule type" value="Genomic_DNA"/>
</dbReference>
<reference evidence="2 3" key="1">
    <citation type="submission" date="2019-03" db="EMBL/GenBank/DDBJ databases">
        <title>Genomics of glacier-inhabiting Cryobacterium strains.</title>
        <authorList>
            <person name="Liu Q."/>
            <person name="Xin Y.-H."/>
        </authorList>
    </citation>
    <scope>NUCLEOTIDE SEQUENCE [LARGE SCALE GENOMIC DNA]</scope>
    <source>
        <strain evidence="2 3">Sr39</strain>
    </source>
</reference>
<comment type="caution">
    <text evidence="2">The sequence shown here is derived from an EMBL/GenBank/DDBJ whole genome shotgun (WGS) entry which is preliminary data.</text>
</comment>
<feature type="transmembrane region" description="Helical" evidence="1">
    <location>
        <begin position="178"/>
        <end position="201"/>
    </location>
</feature>
<dbReference type="Proteomes" id="UP000298170">
    <property type="component" value="Unassembled WGS sequence"/>
</dbReference>
<accession>A0A4R9AEL3</accession>
<dbReference type="RefSeq" id="WP_134515546.1">
    <property type="nucleotide sequence ID" value="NZ_SOHJ01000011.1"/>
</dbReference>
<gene>
    <name evidence="2" type="ORF">E3T39_11925</name>
</gene>
<keyword evidence="1" id="KW-1133">Transmembrane helix</keyword>